<gene>
    <name evidence="1" type="ORF">CDOO_03740</name>
</gene>
<evidence type="ECO:0000313" key="1">
    <source>
        <dbReference type="EMBL" id="AIT60463.1"/>
    </source>
</evidence>
<dbReference type="SUPFAM" id="SSF50998">
    <property type="entry name" value="Quinoprotein alcohol dehydrogenase-like"/>
    <property type="match status" value="1"/>
</dbReference>
<dbReference type="KEGG" id="cdo:CDOO_03740"/>
<accession>A0A097IE99</accession>
<dbReference type="RefSeq" id="WP_018021113.1">
    <property type="nucleotide sequence ID" value="NZ_AQUX01000002.1"/>
</dbReference>
<organism evidence="1 2">
    <name type="scientific">Corynebacterium doosanense CAU 212 = DSM 45436</name>
    <dbReference type="NCBI Taxonomy" id="558173"/>
    <lineage>
        <taxon>Bacteria</taxon>
        <taxon>Bacillati</taxon>
        <taxon>Actinomycetota</taxon>
        <taxon>Actinomycetes</taxon>
        <taxon>Mycobacteriales</taxon>
        <taxon>Corynebacteriaceae</taxon>
        <taxon>Corynebacterium</taxon>
    </lineage>
</organism>
<dbReference type="Proteomes" id="UP000029914">
    <property type="component" value="Chromosome"/>
</dbReference>
<name>A0A097IE99_9CORY</name>
<sequence length="417" mass="44582">MSPAPLRRRPADLLATAALTTLAAVAVGGAWFTAPAGSAHLDTAEEPSLQQPDMTAIPEQLTEVFSAEATALPGVYRPVVDAGLVFTHDTHTVRALDGTGQQRWSYSREDREICSLGQAWDKVVVTYRSGVGCGDVVALRSSDGRYSGTRSSVNDEEPFQLTSNDRVGIVGPTRLDLWRSDLVRTVEYGEVEAKQEPGLQPHEDCEITSALTRTELLAVTEICPETPENEGHATLRLMDATPEESRTPEIHASVELPSPEARLVAVGQDSAAVYSPGETTELVAFDRKGKELSRSAISPSPLLDDAEGVFLPPAADLPHHMTWFDGSRLYLLKPDTLEVTSVIEGVLGTGVDVGERALVPVPEGIAVVDWVTGQTERVIPVDRTGYQGPVHLAATGDILVESRGETVVGLGAAGQRP</sequence>
<dbReference type="OrthoDB" id="5182370at2"/>
<dbReference type="HOGENOM" id="CLU_042525_0_0_11"/>
<evidence type="ECO:0000313" key="2">
    <source>
        <dbReference type="Proteomes" id="UP000029914"/>
    </source>
</evidence>
<keyword evidence="2" id="KW-1185">Reference proteome</keyword>
<reference evidence="1 2" key="1">
    <citation type="submission" date="2013-09" db="EMBL/GenBank/DDBJ databases">
        <title>Complete genome sequence of Corynebacterium doosanense CAU 212(T) (=DSM 45436(T)), isolated from activated sludge.</title>
        <authorList>
            <person name="Schaffert L."/>
            <person name="Albersmeier A."/>
            <person name="Kalinowski J."/>
            <person name="Ruckert C."/>
        </authorList>
    </citation>
    <scope>NUCLEOTIDE SEQUENCE [LARGE SCALE GENOMIC DNA]</scope>
    <source>
        <strain evidence="1 2">CAU 212</strain>
    </source>
</reference>
<dbReference type="EMBL" id="CP006764">
    <property type="protein sequence ID" value="AIT60463.1"/>
    <property type="molecule type" value="Genomic_DNA"/>
</dbReference>
<dbReference type="InterPro" id="IPR011047">
    <property type="entry name" value="Quinoprotein_ADH-like_sf"/>
</dbReference>
<dbReference type="AlphaFoldDB" id="A0A097IE99"/>
<dbReference type="STRING" id="558173.CDOO_03740"/>
<protein>
    <submittedName>
        <fullName evidence="1">Uncharacterized protein</fullName>
    </submittedName>
</protein>
<proteinExistence type="predicted"/>
<dbReference type="eggNOG" id="COG1520">
    <property type="taxonomic scope" value="Bacteria"/>
</dbReference>